<name>A0ACD5UNA0_AVESA</name>
<organism evidence="1 2">
    <name type="scientific">Avena sativa</name>
    <name type="common">Oat</name>
    <dbReference type="NCBI Taxonomy" id="4498"/>
    <lineage>
        <taxon>Eukaryota</taxon>
        <taxon>Viridiplantae</taxon>
        <taxon>Streptophyta</taxon>
        <taxon>Embryophyta</taxon>
        <taxon>Tracheophyta</taxon>
        <taxon>Spermatophyta</taxon>
        <taxon>Magnoliopsida</taxon>
        <taxon>Liliopsida</taxon>
        <taxon>Poales</taxon>
        <taxon>Poaceae</taxon>
        <taxon>BOP clade</taxon>
        <taxon>Pooideae</taxon>
        <taxon>Poodae</taxon>
        <taxon>Poeae</taxon>
        <taxon>Poeae Chloroplast Group 1 (Aveneae type)</taxon>
        <taxon>Aveninae</taxon>
        <taxon>Avena</taxon>
    </lineage>
</organism>
<dbReference type="Proteomes" id="UP001732700">
    <property type="component" value="Chromosome 2C"/>
</dbReference>
<protein>
    <submittedName>
        <fullName evidence="1">Uncharacterized protein</fullName>
    </submittedName>
</protein>
<evidence type="ECO:0000313" key="1">
    <source>
        <dbReference type="EnsemblPlants" id="AVESA.00010b.r2.2CG0288090.2.CDS"/>
    </source>
</evidence>
<evidence type="ECO:0000313" key="2">
    <source>
        <dbReference type="Proteomes" id="UP001732700"/>
    </source>
</evidence>
<reference evidence="1" key="1">
    <citation type="submission" date="2021-05" db="EMBL/GenBank/DDBJ databases">
        <authorList>
            <person name="Scholz U."/>
            <person name="Mascher M."/>
            <person name="Fiebig A."/>
        </authorList>
    </citation>
    <scope>NUCLEOTIDE SEQUENCE [LARGE SCALE GENOMIC DNA]</scope>
</reference>
<sequence>MSKTRHTSLTPPPAQRTGATPPPADQSAPPATGQRRRSPSRGRSRVWRGRGEIVVQREVVREAGGSCGASLVFPMLKRGEYTNWAMVMEVNMQAAALWDAIEDDAVPRCEDKQALATLLRSTPPEMHPMLIGKGSAMAAWEAIRLQHQGNDRVRDMRVRRLRTEFETITFKEGERIEEFGLRITTLAATLRSLGDRCNDEKVVLKFLSVVPSRLMQIAFSMETMMNPTTLTVEEVVGHLRAVEERLDAEETGASSGGQLLLTERQREERKRQGRPSGAGGSAGHRDRGNGSGAKKAGQVQQKSTPVPGAGGDAERDKCRYCGKKVSPAGDGPRSQDAGPPSPPQPTTPSQSVDKDDAGLAGFVSPPPEAEDEHLDAADEPAAPHRYRRVLDLIDPDAENPGQAERLLLTPSGEPATLAEAEGDVAWRQAMCDELASIEENWSWTLTDLPPGKRPIGVKWVYKLKRDAAGNILKHKARLVAKGYVQRPGIDFDEVFAPVARLDSVRLLLAVAAQHRWEVHHMDVKTAFLNGEMGEEVYVCQPPGFINTDNSSKVLRLHKALYRLRQAPCAWNTKLDAVLLSLGFTQSASEHAVYVPGETNTRLLLGVYVDDLVVAGACTDAIVSFKHEMCERFKMTDLGLLTLYLGIEVSQAPGEITLKQSAFAAKLLEKAGMADCNRVHVPMEPRLKLSKESTNPPADITLYRSIIGSLRYLVHTRPDISFSVGMLSRFMEAPTSEHLSAVKHLLRYIADTIDHGCLYTSTPDGASLFGFSDADMAGDIDDRKSTSGTLFFYDNCPVSWKSQKQKVVSLSSCESEYIAAATAACQGVWLGRLLGDLLGAPPLVAKLNVDNKSAIQLCKNPVFHDRSKHIEVRYHFIRSCIENGTVTVQHIGTEDQLADALTKALGRVRLQKLREKIKIVEVK</sequence>
<dbReference type="EnsemblPlants" id="AVESA.00010b.r2.2CG0288090.2">
    <property type="protein sequence ID" value="AVESA.00010b.r2.2CG0288090.2.CDS"/>
    <property type="gene ID" value="AVESA.00010b.r2.2CG0288090"/>
</dbReference>
<reference evidence="1" key="2">
    <citation type="submission" date="2025-09" db="UniProtKB">
        <authorList>
            <consortium name="EnsemblPlants"/>
        </authorList>
    </citation>
    <scope>IDENTIFICATION</scope>
</reference>
<keyword evidence="2" id="KW-1185">Reference proteome</keyword>
<accession>A0ACD5UNA0</accession>
<proteinExistence type="predicted"/>